<accession>A0A1U7MVQ8</accession>
<dbReference type="Pfam" id="PF05954">
    <property type="entry name" value="Phage_GPD"/>
    <property type="match status" value="1"/>
</dbReference>
<dbReference type="SUPFAM" id="SSF69279">
    <property type="entry name" value="Phage tail proteins"/>
    <property type="match status" value="1"/>
</dbReference>
<protein>
    <recommendedName>
        <fullName evidence="3">Phage late control D family protein</fullName>
    </recommendedName>
</protein>
<dbReference type="EMBL" id="MKZS01000001">
    <property type="protein sequence ID" value="OLT57820.1"/>
    <property type="molecule type" value="Genomic_DNA"/>
</dbReference>
<proteinExistence type="predicted"/>
<evidence type="ECO:0000313" key="1">
    <source>
        <dbReference type="EMBL" id="OLT57820.1"/>
    </source>
</evidence>
<comment type="caution">
    <text evidence="1">The sequence shown here is derived from an EMBL/GenBank/DDBJ whole genome shotgun (WGS) entry which is preliminary data.</text>
</comment>
<sequence>MLSTPPQTSTNSIATSVPGFRILIRGQQLRSDVMAVIVDENVSTPTMFTIKLANWDQEKQEWIDPQLFKLGNEVTIFMGYGGSGGKLQKLMMGQITGLEPEFAHGEIPLLTVRGYDYSHRLLRGYNTRSFTKKKDSDIARDIAKKAGLKYGGVTTKLVLDYVLQHNQTDMEFLQTRAQRLGYEVVVQDKTLYFRPHQDKSKSVLTLVQRKDLLSFSSRLTSLTQVGQVEVRGWNPKDKKAFIGRASPGFSTNKSGAKAVDPALGSGKKTSERLYRPVFSREEAEQIAQGGFNNMALEYISGEGLCVGRPDLRAATVITIQGVGKQFSGDYYVTSSTHSYSHKRGYRTAFKVRRNGTSVVINM</sequence>
<evidence type="ECO:0008006" key="3">
    <source>
        <dbReference type="Google" id="ProtNLM"/>
    </source>
</evidence>
<reference evidence="1 2" key="1">
    <citation type="submission" date="2016-10" db="EMBL/GenBank/DDBJ databases">
        <title>Comparative genomics uncovers the prolific and rare metabolic potential of the cyanobacterial genus Moorea.</title>
        <authorList>
            <person name="Leao T."/>
            <person name="Castelao G."/>
            <person name="Korobeynikov A."/>
            <person name="Monroe E.A."/>
            <person name="Podell S."/>
            <person name="Glukhov E."/>
            <person name="Allen E."/>
            <person name="Gerwick W.H."/>
            <person name="Gerwick L."/>
        </authorList>
    </citation>
    <scope>NUCLEOTIDE SEQUENCE [LARGE SCALE GENOMIC DNA]</scope>
    <source>
        <strain evidence="1 2">PNG5-198</strain>
    </source>
</reference>
<dbReference type="AlphaFoldDB" id="A0A1U7MVQ8"/>
<dbReference type="RefSeq" id="WP_075895770.1">
    <property type="nucleotide sequence ID" value="NZ_MKZS01000001.1"/>
</dbReference>
<dbReference type="Proteomes" id="UP000186657">
    <property type="component" value="Unassembled WGS sequence"/>
</dbReference>
<keyword evidence="2" id="KW-1185">Reference proteome</keyword>
<gene>
    <name evidence="1" type="ORF">BJP37_00925</name>
</gene>
<name>A0A1U7MVQ8_9CYAN</name>
<evidence type="ECO:0000313" key="2">
    <source>
        <dbReference type="Proteomes" id="UP000186657"/>
    </source>
</evidence>
<organism evidence="1 2">
    <name type="scientific">Moorena bouillonii PNG</name>
    <dbReference type="NCBI Taxonomy" id="568701"/>
    <lineage>
        <taxon>Bacteria</taxon>
        <taxon>Bacillati</taxon>
        <taxon>Cyanobacteriota</taxon>
        <taxon>Cyanophyceae</taxon>
        <taxon>Coleofasciculales</taxon>
        <taxon>Coleofasciculaceae</taxon>
        <taxon>Moorena</taxon>
    </lineage>
</organism>